<reference evidence="1" key="1">
    <citation type="submission" date="2019-11" db="EMBL/GenBank/DDBJ databases">
        <authorList>
            <person name="Feng L."/>
        </authorList>
    </citation>
    <scope>NUCLEOTIDE SEQUENCE</scope>
    <source>
        <strain evidence="1">RintestinalisLFYP67</strain>
    </source>
</reference>
<protein>
    <recommendedName>
        <fullName evidence="2">NERD domain-containing protein</fullName>
    </recommendedName>
</protein>
<accession>A0A6N3A6L4</accession>
<proteinExistence type="predicted"/>
<name>A0A6N3A6L4_9FIRM</name>
<sequence length="211" mass="24577">MQCMIENRGLFMENNIREESRLKFRFAENDTVIKFDDTKFYRDYFNKLPEAKGVDFISVANDKIAFIEVKNCTGDEGNNRWRITPDNRKRNTTHTSVNVEGRDSLDIEIAQKTAMTIAALVGAKSFGNTKECLNELKEYIQFLSEDSFSNDSKKKYVILFLEGDFGTKTWTKKMIMQKLQDSINKKLRWINCRVSVVDSDTYDPRIFQIVS</sequence>
<evidence type="ECO:0000313" key="1">
    <source>
        <dbReference type="EMBL" id="VYT87779.1"/>
    </source>
</evidence>
<organism evidence="1">
    <name type="scientific">Roseburia intestinalis</name>
    <dbReference type="NCBI Taxonomy" id="166486"/>
    <lineage>
        <taxon>Bacteria</taxon>
        <taxon>Bacillati</taxon>
        <taxon>Bacillota</taxon>
        <taxon>Clostridia</taxon>
        <taxon>Lachnospirales</taxon>
        <taxon>Lachnospiraceae</taxon>
        <taxon>Roseburia</taxon>
    </lineage>
</organism>
<dbReference type="InterPro" id="IPR046602">
    <property type="entry name" value="DUF6661"/>
</dbReference>
<gene>
    <name evidence="1" type="ORF">RILFYP67_00526</name>
</gene>
<dbReference type="Pfam" id="PF20366">
    <property type="entry name" value="DUF6661"/>
    <property type="match status" value="1"/>
</dbReference>
<evidence type="ECO:0008006" key="2">
    <source>
        <dbReference type="Google" id="ProtNLM"/>
    </source>
</evidence>
<dbReference type="EMBL" id="CACRUM010000032">
    <property type="protein sequence ID" value="VYT87779.1"/>
    <property type="molecule type" value="Genomic_DNA"/>
</dbReference>
<dbReference type="AlphaFoldDB" id="A0A6N3A6L4"/>